<name>A0A423KIQ9_9PSED</name>
<keyword evidence="1" id="KW-0732">Signal</keyword>
<dbReference type="Proteomes" id="UP000283627">
    <property type="component" value="Unassembled WGS sequence"/>
</dbReference>
<evidence type="ECO:0000313" key="2">
    <source>
        <dbReference type="EMBL" id="RON53058.1"/>
    </source>
</evidence>
<dbReference type="EMBL" id="MOBP01000010">
    <property type="protein sequence ID" value="RON53058.1"/>
    <property type="molecule type" value="Genomic_DNA"/>
</dbReference>
<organism evidence="2 3">
    <name type="scientific">Pseudomonas frederiksbergensis</name>
    <dbReference type="NCBI Taxonomy" id="104087"/>
    <lineage>
        <taxon>Bacteria</taxon>
        <taxon>Pseudomonadati</taxon>
        <taxon>Pseudomonadota</taxon>
        <taxon>Gammaproteobacteria</taxon>
        <taxon>Pseudomonadales</taxon>
        <taxon>Pseudomonadaceae</taxon>
        <taxon>Pseudomonas</taxon>
    </lineage>
</organism>
<dbReference type="RefSeq" id="WP_123407289.1">
    <property type="nucleotide sequence ID" value="NZ_MOBP01000010.1"/>
</dbReference>
<evidence type="ECO:0008006" key="4">
    <source>
        <dbReference type="Google" id="ProtNLM"/>
    </source>
</evidence>
<proteinExistence type="predicted"/>
<feature type="signal peptide" evidence="1">
    <location>
        <begin position="1"/>
        <end position="25"/>
    </location>
</feature>
<dbReference type="AlphaFoldDB" id="A0A423KIQ9"/>
<evidence type="ECO:0000256" key="1">
    <source>
        <dbReference type="SAM" id="SignalP"/>
    </source>
</evidence>
<sequence length="384" mass="43092">MFNGLRWLAGVVVLACLTASPVIWADGSTQVYTGTLGKMPIVLEMNPDSGDGRYFYQKYRKDLVLSLTKEGETLVLEEGGGSQPYPTMRLKPTPDGWSGEWTSAKGKVLKMEQQQARLAPAPADTLPYLVELHDKWPYEYLRLLGLKLKQGQTENFMGYTLQWWSEPQSEVQLFEVVSGYPAEVLQRINQRLMARLWQGVGGTLECTVDGAPGSYFQTSHPVWMSPSVMSVITATDFYCGGLHPNLDNESLNFDTRTGNVLTLDDVLWVGQGKPVHFEEGFDYSSPASKAHYEYRNKELAPWLVAQLLKLNPSEMTAKPEVEENDCVYSDDNLWSSPLWYFTEKGLKLEPVFVHAAAVCRDIDWGVLPYNLVKQHPGGVALQLP</sequence>
<accession>A0A423KIQ9</accession>
<dbReference type="OrthoDB" id="7543403at2"/>
<reference evidence="2 3" key="1">
    <citation type="submission" date="2016-10" db="EMBL/GenBank/DDBJ databases">
        <title>Comparative genome analysis of multiple Pseudomonas spp. focuses on biocontrol and plant growth promoting traits.</title>
        <authorList>
            <person name="Tao X.-Y."/>
            <person name="Taylor C.G."/>
        </authorList>
    </citation>
    <scope>NUCLEOTIDE SEQUENCE [LARGE SCALE GENOMIC DNA]</scope>
    <source>
        <strain evidence="2 3">39A2</strain>
    </source>
</reference>
<comment type="caution">
    <text evidence="2">The sequence shown here is derived from an EMBL/GenBank/DDBJ whole genome shotgun (WGS) entry which is preliminary data.</text>
</comment>
<evidence type="ECO:0000313" key="3">
    <source>
        <dbReference type="Proteomes" id="UP000283627"/>
    </source>
</evidence>
<gene>
    <name evidence="2" type="ORF">BK665_15515</name>
</gene>
<feature type="chain" id="PRO_5019511571" description="DUF3298 domain-containing protein" evidence="1">
    <location>
        <begin position="26"/>
        <end position="384"/>
    </location>
</feature>
<protein>
    <recommendedName>
        <fullName evidence="4">DUF3298 domain-containing protein</fullName>
    </recommendedName>
</protein>